<dbReference type="Proteomes" id="UP001310022">
    <property type="component" value="Unassembled WGS sequence"/>
</dbReference>
<keyword evidence="2" id="KW-1185">Reference proteome</keyword>
<proteinExistence type="predicted"/>
<accession>A0AAN4VZZ5</accession>
<organism evidence="1 2">
    <name type="scientific">Persicobacter diffluens</name>
    <dbReference type="NCBI Taxonomy" id="981"/>
    <lineage>
        <taxon>Bacteria</taxon>
        <taxon>Pseudomonadati</taxon>
        <taxon>Bacteroidota</taxon>
        <taxon>Cytophagia</taxon>
        <taxon>Cytophagales</taxon>
        <taxon>Persicobacteraceae</taxon>
        <taxon>Persicobacter</taxon>
    </lineage>
</organism>
<evidence type="ECO:0000313" key="2">
    <source>
        <dbReference type="Proteomes" id="UP001310022"/>
    </source>
</evidence>
<gene>
    <name evidence="1" type="ORF">PEDI_37080</name>
</gene>
<evidence type="ECO:0000313" key="1">
    <source>
        <dbReference type="EMBL" id="GJM63156.1"/>
    </source>
</evidence>
<reference evidence="1 2" key="1">
    <citation type="submission" date="2021-12" db="EMBL/GenBank/DDBJ databases">
        <title>Genome sequencing of bacteria with rrn-lacking chromosome and rrn-plasmid.</title>
        <authorList>
            <person name="Anda M."/>
            <person name="Iwasaki W."/>
        </authorList>
    </citation>
    <scope>NUCLEOTIDE SEQUENCE [LARGE SCALE GENOMIC DNA]</scope>
    <source>
        <strain evidence="1 2">NBRC 15940</strain>
    </source>
</reference>
<comment type="caution">
    <text evidence="1">The sequence shown here is derived from an EMBL/GenBank/DDBJ whole genome shotgun (WGS) entry which is preliminary data.</text>
</comment>
<protein>
    <submittedName>
        <fullName evidence="1">Uncharacterized protein</fullName>
    </submittedName>
</protein>
<name>A0AAN4VZZ5_9BACT</name>
<dbReference type="RefSeq" id="WP_338238362.1">
    <property type="nucleotide sequence ID" value="NZ_BQKE01000002.1"/>
</dbReference>
<dbReference type="AlphaFoldDB" id="A0AAN4VZZ5"/>
<sequence>MTYLKYFLLIFSCVACLSLEESDRLHQVSVSFDFHTNHHRWINRIVNVYPEELLQMELDWKLSEDSLGSILRFQSTDRGLSDVHLFYALTEWEAISGFNWDEAHEIEAIMKMKVKLQYPDSLASTKTPDIKVKFSIRNRLPQYLVNEDQLIILDEDLGSLQYDTEEVRCLSGSIPLEQLKEGMIFQEIEFTTSSPLRPVQPILGEDALYIGIHFFSDSPYLIQEYQLNELNIHLHNNLSD</sequence>
<dbReference type="EMBL" id="BQKE01000002">
    <property type="protein sequence ID" value="GJM63156.1"/>
    <property type="molecule type" value="Genomic_DNA"/>
</dbReference>